<comment type="caution">
    <text evidence="1">The sequence shown here is derived from an EMBL/GenBank/DDBJ whole genome shotgun (WGS) entry which is preliminary data.</text>
</comment>
<name>A0ACB8ZXN2_ARCLA</name>
<proteinExistence type="predicted"/>
<accession>A0ACB8ZXN2</accession>
<keyword evidence="2" id="KW-1185">Reference proteome</keyword>
<reference evidence="2" key="1">
    <citation type="journal article" date="2022" name="Mol. Ecol. Resour.">
        <title>The genomes of chicory, endive, great burdock and yacon provide insights into Asteraceae palaeo-polyploidization history and plant inulin production.</title>
        <authorList>
            <person name="Fan W."/>
            <person name="Wang S."/>
            <person name="Wang H."/>
            <person name="Wang A."/>
            <person name="Jiang F."/>
            <person name="Liu H."/>
            <person name="Zhao H."/>
            <person name="Xu D."/>
            <person name="Zhang Y."/>
        </authorList>
    </citation>
    <scope>NUCLEOTIDE SEQUENCE [LARGE SCALE GENOMIC DNA]</scope>
    <source>
        <strain evidence="2">cv. Niubang</strain>
    </source>
</reference>
<dbReference type="Proteomes" id="UP001055879">
    <property type="component" value="Linkage Group LG09"/>
</dbReference>
<gene>
    <name evidence="1" type="ORF">L6452_28141</name>
</gene>
<protein>
    <submittedName>
        <fullName evidence="1">Uncharacterized protein</fullName>
    </submittedName>
</protein>
<reference evidence="1 2" key="2">
    <citation type="journal article" date="2022" name="Mol. Ecol. Resour.">
        <title>The genomes of chicory, endive, great burdock and yacon provide insights into Asteraceae paleo-polyploidization history and plant inulin production.</title>
        <authorList>
            <person name="Fan W."/>
            <person name="Wang S."/>
            <person name="Wang H."/>
            <person name="Wang A."/>
            <person name="Jiang F."/>
            <person name="Liu H."/>
            <person name="Zhao H."/>
            <person name="Xu D."/>
            <person name="Zhang Y."/>
        </authorList>
    </citation>
    <scope>NUCLEOTIDE SEQUENCE [LARGE SCALE GENOMIC DNA]</scope>
    <source>
        <strain evidence="2">cv. Niubang</strain>
    </source>
</reference>
<evidence type="ECO:0000313" key="2">
    <source>
        <dbReference type="Proteomes" id="UP001055879"/>
    </source>
</evidence>
<evidence type="ECO:0000313" key="1">
    <source>
        <dbReference type="EMBL" id="KAI3702403.1"/>
    </source>
</evidence>
<dbReference type="EMBL" id="CM042055">
    <property type="protein sequence ID" value="KAI3702403.1"/>
    <property type="molecule type" value="Genomic_DNA"/>
</dbReference>
<sequence length="358" mass="40361">MVVVSILDLIAFGLAVAAEQRRSTMTPEKEMLILLRLRFFEVASTALIRAFQLHITAAFRFDANGDFKQLEKSISELVHFLDSISDLIAEDEQGANNSAFEFLSEIYWYLFSHTLDEGDRKIRVGESLAMASYMSMGEAHRRITEYLNRFADVVAYQDGTSLKHLLYQPPLPADQVKVATEFEYEGDGSPTGRGRGHGGRGRGRSREPFLEMVLHQESMMMGGGTHLVITQGAGAITIMVLMWMICMMEDIIKKHPCKGEVAPHMKILLCAFCCLIIDGCAFLCPILQNFLLHLSKSRSVNGHQLLSDLDMVQLFSENCLIINSSIHNNLMVGGSWMYTRSMEYTFRFKPGFALVFWT</sequence>
<organism evidence="1 2">
    <name type="scientific">Arctium lappa</name>
    <name type="common">Greater burdock</name>
    <name type="synonym">Lappa major</name>
    <dbReference type="NCBI Taxonomy" id="4217"/>
    <lineage>
        <taxon>Eukaryota</taxon>
        <taxon>Viridiplantae</taxon>
        <taxon>Streptophyta</taxon>
        <taxon>Embryophyta</taxon>
        <taxon>Tracheophyta</taxon>
        <taxon>Spermatophyta</taxon>
        <taxon>Magnoliopsida</taxon>
        <taxon>eudicotyledons</taxon>
        <taxon>Gunneridae</taxon>
        <taxon>Pentapetalae</taxon>
        <taxon>asterids</taxon>
        <taxon>campanulids</taxon>
        <taxon>Asterales</taxon>
        <taxon>Asteraceae</taxon>
        <taxon>Carduoideae</taxon>
        <taxon>Cardueae</taxon>
        <taxon>Arctiinae</taxon>
        <taxon>Arctium</taxon>
    </lineage>
</organism>